<dbReference type="EMBL" id="AABF01000186">
    <property type="protein sequence ID" value="EAA23223.1"/>
    <property type="molecule type" value="Genomic_DNA"/>
</dbReference>
<accession>Q7P3R5</accession>
<comment type="caution">
    <text evidence="2">The sequence shown here is derived from an EMBL/GenBank/DDBJ whole genome shotgun (WGS) entry which is preliminary data.</text>
</comment>
<dbReference type="GO" id="GO:0016491">
    <property type="term" value="F:oxidoreductase activity"/>
    <property type="evidence" value="ECO:0007669"/>
    <property type="project" value="InterPro"/>
</dbReference>
<reference evidence="2 3" key="1">
    <citation type="journal article" date="2003" name="Genome Res.">
        <title>Genome analysis of F. nucleatum sub spp vincentii and its comparison with the genome of F. nucleatum ATCC 25586.</title>
        <authorList>
            <person name="Kapatral V."/>
            <person name="Ivanova N."/>
            <person name="Anderson I."/>
            <person name="Reznik G."/>
            <person name="Bhattacharyya A."/>
            <person name="Gardner W.L."/>
            <person name="Mikhailova N."/>
            <person name="Lapidus A."/>
            <person name="Larsen N."/>
            <person name="D'Souza M."/>
            <person name="Walunas T."/>
            <person name="Haselkorn R."/>
            <person name="Overbeek R."/>
            <person name="Kyrpides N."/>
        </authorList>
    </citation>
    <scope>NUCLEOTIDE SEQUENCE [LARGE SCALE GENOMIC DNA]</scope>
    <source>
        <strain evidence="2 3">ATCC 49256</strain>
    </source>
</reference>
<evidence type="ECO:0000313" key="2">
    <source>
        <dbReference type="EMBL" id="EAA23223.1"/>
    </source>
</evidence>
<dbReference type="PANTHER" id="PTHR43513:SF1">
    <property type="entry name" value="ANAEROBIC SULFITE REDUCTASE SUBUNIT B"/>
    <property type="match status" value="1"/>
</dbReference>
<dbReference type="Gene3D" id="2.40.30.10">
    <property type="entry name" value="Translation factors"/>
    <property type="match status" value="1"/>
</dbReference>
<organism evidence="2 3">
    <name type="scientific">Fusobacterium vincentii ATCC 49256</name>
    <dbReference type="NCBI Taxonomy" id="209882"/>
    <lineage>
        <taxon>Bacteria</taxon>
        <taxon>Fusobacteriati</taxon>
        <taxon>Fusobacteriota</taxon>
        <taxon>Fusobacteriia</taxon>
        <taxon>Fusobacteriales</taxon>
        <taxon>Fusobacteriaceae</taxon>
        <taxon>Fusobacterium</taxon>
    </lineage>
</organism>
<dbReference type="AlphaFoldDB" id="Q7P3R5"/>
<dbReference type="Proteomes" id="UP000006454">
    <property type="component" value="Unassembled WGS sequence"/>
</dbReference>
<proteinExistence type="predicted"/>
<dbReference type="InterPro" id="IPR017927">
    <property type="entry name" value="FAD-bd_FR_type"/>
</dbReference>
<dbReference type="InterPro" id="IPR017938">
    <property type="entry name" value="Riboflavin_synthase-like_b-brl"/>
</dbReference>
<evidence type="ECO:0000313" key="3">
    <source>
        <dbReference type="Proteomes" id="UP000006454"/>
    </source>
</evidence>
<dbReference type="Pfam" id="PF00175">
    <property type="entry name" value="NAD_binding_1"/>
    <property type="match status" value="1"/>
</dbReference>
<evidence type="ECO:0000259" key="1">
    <source>
        <dbReference type="PROSITE" id="PS51384"/>
    </source>
</evidence>
<dbReference type="Gene3D" id="3.40.50.80">
    <property type="entry name" value="Nucleotide-binding domain of ferredoxin-NADP reductase (FNR) module"/>
    <property type="match status" value="1"/>
</dbReference>
<dbReference type="PANTHER" id="PTHR43513">
    <property type="entry name" value="DIHYDROOROTATE DEHYDROGENASE B (NAD(+)), ELECTRON TRANSFER SUBUNIT"/>
    <property type="match status" value="1"/>
</dbReference>
<protein>
    <submittedName>
        <fullName evidence="2">Anaerobic sulfite reductase subunit B</fullName>
    </submittedName>
</protein>
<dbReference type="SUPFAM" id="SSF63380">
    <property type="entry name" value="Riboflavin synthase domain-like"/>
    <property type="match status" value="1"/>
</dbReference>
<dbReference type="InterPro" id="IPR039261">
    <property type="entry name" value="FNR_nucleotide-bd"/>
</dbReference>
<name>Q7P3R5_FUSVC</name>
<dbReference type="SUPFAM" id="SSF52343">
    <property type="entry name" value="Ferredoxin reductase-like, C-terminal NADP-linked domain"/>
    <property type="match status" value="1"/>
</dbReference>
<dbReference type="InterPro" id="IPR001433">
    <property type="entry name" value="OxRdtase_FAD/NAD-bd"/>
</dbReference>
<dbReference type="PROSITE" id="PS51384">
    <property type="entry name" value="FAD_FR"/>
    <property type="match status" value="1"/>
</dbReference>
<feature type="domain" description="FAD-binding FR-type" evidence="1">
    <location>
        <begin position="8"/>
        <end position="100"/>
    </location>
</feature>
<sequence length="206" mass="23009">MCNCDNPYIPSPAKIIDIIKHTDIEWTFRVNADTSKTKPGQFYEISLPKFGESPISVSGIGEDFIDFTIRSVGRVTNEIFEYKIGDKLFIRGPYGNGFDLNEYIGKDLVIVVGGSALAPVRGIIQFVYNNPEKVKSFKLIAGFKSPKDVLFAKDLEEWGKKLDITLTVDGAEEGYKGNIGLVTKYIPELKFNDLSNVFQQLLLVLS</sequence>
<dbReference type="InterPro" id="IPR050353">
    <property type="entry name" value="PyrK_electron_transfer"/>
</dbReference>
<gene>
    <name evidence="2" type="ORF">FNV0258</name>
</gene>